<keyword evidence="4 10" id="KW-0378">Hydrolase</keyword>
<evidence type="ECO:0000256" key="11">
    <source>
        <dbReference type="PIRSR" id="PIRSR000495-1"/>
    </source>
</evidence>
<comment type="subunit">
    <text evidence="2 10">Heterodimer of HisH and HisF.</text>
</comment>
<dbReference type="GO" id="GO:0000105">
    <property type="term" value="P:L-histidine biosynthetic process"/>
    <property type="evidence" value="ECO:0007669"/>
    <property type="project" value="UniProtKB-UniRule"/>
</dbReference>
<evidence type="ECO:0000256" key="4">
    <source>
        <dbReference type="ARBA" id="ARBA00022801"/>
    </source>
</evidence>
<feature type="active site" evidence="10 11">
    <location>
        <position position="188"/>
    </location>
</feature>
<gene>
    <name evidence="10" type="primary">hisH</name>
    <name evidence="13" type="ORF">UV05_C0034G0005</name>
</gene>
<comment type="pathway">
    <text evidence="1 10">Amino-acid biosynthesis; L-histidine biosynthesis; L-histidine from 5-phospho-alpha-D-ribose 1-diphosphate: step 5/9.</text>
</comment>
<dbReference type="AlphaFoldDB" id="A0A0G0Z2J9"/>
<dbReference type="EMBL" id="LCCZ01000034">
    <property type="protein sequence ID" value="KKS42997.1"/>
    <property type="molecule type" value="Genomic_DNA"/>
</dbReference>
<sequence>MNCKLLVIDYGVVNIQSVVNALNFLGYTPWLSAKKADIEKADIYIFPGIGAFAEAMKNLKNLRIIETLNRQILIAKKPILGICLGMQVLAEDSEEYGFHQGLGWIKGHVKKMLPTHQAKIPHIGWNPVTVVKKLPLFFRTNSTPAFYFDHSYEFVCPQDVIAATCRHGKDVVAAIQKDNIFGVQFHPEKSQIQGLKLLRGFMNFAEKLC</sequence>
<accession>A0A0G0Z2J9</accession>
<evidence type="ECO:0000256" key="1">
    <source>
        <dbReference type="ARBA" id="ARBA00005091"/>
    </source>
</evidence>
<dbReference type="EC" id="3.5.1.2" evidence="10"/>
<evidence type="ECO:0000256" key="5">
    <source>
        <dbReference type="ARBA" id="ARBA00022962"/>
    </source>
</evidence>
<evidence type="ECO:0000256" key="2">
    <source>
        <dbReference type="ARBA" id="ARBA00011152"/>
    </source>
</evidence>
<dbReference type="InterPro" id="IPR017926">
    <property type="entry name" value="GATASE"/>
</dbReference>
<evidence type="ECO:0000256" key="8">
    <source>
        <dbReference type="ARBA" id="ARBA00047838"/>
    </source>
</evidence>
<evidence type="ECO:0000256" key="6">
    <source>
        <dbReference type="ARBA" id="ARBA00023102"/>
    </source>
</evidence>
<evidence type="ECO:0000313" key="13">
    <source>
        <dbReference type="EMBL" id="KKS42997.1"/>
    </source>
</evidence>
<evidence type="ECO:0000313" key="14">
    <source>
        <dbReference type="Proteomes" id="UP000034875"/>
    </source>
</evidence>
<evidence type="ECO:0000256" key="10">
    <source>
        <dbReference type="HAMAP-Rule" id="MF_00278"/>
    </source>
</evidence>
<organism evidence="13 14">
    <name type="scientific">candidate division CPR1 bacterium GW2011_GWA2_42_17</name>
    <dbReference type="NCBI Taxonomy" id="1618341"/>
    <lineage>
        <taxon>Bacteria</taxon>
        <taxon>candidate division CPR1</taxon>
    </lineage>
</organism>
<keyword evidence="10" id="KW-0963">Cytoplasm</keyword>
<keyword evidence="3 10" id="KW-0028">Amino-acid biosynthesis</keyword>
<dbReference type="SUPFAM" id="SSF52317">
    <property type="entry name" value="Class I glutamine amidotransferase-like"/>
    <property type="match status" value="1"/>
</dbReference>
<dbReference type="NCBIfam" id="TIGR01855">
    <property type="entry name" value="IMP_synth_hisH"/>
    <property type="match status" value="1"/>
</dbReference>
<dbReference type="Gene3D" id="3.40.50.880">
    <property type="match status" value="1"/>
</dbReference>
<keyword evidence="6 10" id="KW-0368">Histidine biosynthesis</keyword>
<reference evidence="13 14" key="1">
    <citation type="journal article" date="2015" name="Nature">
        <title>rRNA introns, odd ribosomes, and small enigmatic genomes across a large radiation of phyla.</title>
        <authorList>
            <person name="Brown C.T."/>
            <person name="Hug L.A."/>
            <person name="Thomas B.C."/>
            <person name="Sharon I."/>
            <person name="Castelle C.J."/>
            <person name="Singh A."/>
            <person name="Wilkins M.J."/>
            <person name="Williams K.H."/>
            <person name="Banfield J.F."/>
        </authorList>
    </citation>
    <scope>NUCLEOTIDE SEQUENCE [LARGE SCALE GENOMIC DNA]</scope>
</reference>
<dbReference type="PANTHER" id="PTHR42701:SF1">
    <property type="entry name" value="IMIDAZOLE GLYCEROL PHOSPHATE SYNTHASE SUBUNIT HISH"/>
    <property type="match status" value="1"/>
</dbReference>
<comment type="caution">
    <text evidence="13">The sequence shown here is derived from an EMBL/GenBank/DDBJ whole genome shotgun (WGS) entry which is preliminary data.</text>
</comment>
<dbReference type="PIRSF" id="PIRSF000495">
    <property type="entry name" value="Amidotransf_hisH"/>
    <property type="match status" value="1"/>
</dbReference>
<dbReference type="InterPro" id="IPR029062">
    <property type="entry name" value="Class_I_gatase-like"/>
</dbReference>
<dbReference type="HAMAP" id="MF_00278">
    <property type="entry name" value="HisH"/>
    <property type="match status" value="1"/>
</dbReference>
<evidence type="ECO:0000256" key="3">
    <source>
        <dbReference type="ARBA" id="ARBA00022605"/>
    </source>
</evidence>
<comment type="catalytic activity">
    <reaction evidence="9 10">
        <text>L-glutamine + H2O = L-glutamate + NH4(+)</text>
        <dbReference type="Rhea" id="RHEA:15889"/>
        <dbReference type="ChEBI" id="CHEBI:15377"/>
        <dbReference type="ChEBI" id="CHEBI:28938"/>
        <dbReference type="ChEBI" id="CHEBI:29985"/>
        <dbReference type="ChEBI" id="CHEBI:58359"/>
        <dbReference type="EC" id="3.5.1.2"/>
    </reaction>
</comment>
<dbReference type="InterPro" id="IPR010139">
    <property type="entry name" value="Imidazole-glycPsynth_HisH"/>
</dbReference>
<name>A0A0G0Z2J9_9BACT</name>
<dbReference type="UniPathway" id="UPA00031">
    <property type="reaction ID" value="UER00010"/>
</dbReference>
<feature type="domain" description="Glutamine amidotransferase" evidence="12">
    <location>
        <begin position="6"/>
        <end position="191"/>
    </location>
</feature>
<dbReference type="Pfam" id="PF00117">
    <property type="entry name" value="GATase"/>
    <property type="match status" value="1"/>
</dbReference>
<keyword evidence="5 10" id="KW-0315">Glutamine amidotransferase</keyword>
<dbReference type="CDD" id="cd01748">
    <property type="entry name" value="GATase1_IGP_Synthase"/>
    <property type="match status" value="1"/>
</dbReference>
<comment type="subcellular location">
    <subcellularLocation>
        <location evidence="10">Cytoplasm</location>
    </subcellularLocation>
</comment>
<dbReference type="Proteomes" id="UP000034875">
    <property type="component" value="Unassembled WGS sequence"/>
</dbReference>
<feature type="active site" description="Nucleophile" evidence="10 11">
    <location>
        <position position="83"/>
    </location>
</feature>
<proteinExistence type="inferred from homology"/>
<evidence type="ECO:0000256" key="7">
    <source>
        <dbReference type="ARBA" id="ARBA00023239"/>
    </source>
</evidence>
<dbReference type="EC" id="4.3.2.10" evidence="10"/>
<dbReference type="GO" id="GO:0005737">
    <property type="term" value="C:cytoplasm"/>
    <property type="evidence" value="ECO:0007669"/>
    <property type="project" value="UniProtKB-SubCell"/>
</dbReference>
<dbReference type="GO" id="GO:0000107">
    <property type="term" value="F:imidazoleglycerol-phosphate synthase activity"/>
    <property type="evidence" value="ECO:0007669"/>
    <property type="project" value="UniProtKB-UniRule"/>
</dbReference>
<dbReference type="GO" id="GO:0016829">
    <property type="term" value="F:lyase activity"/>
    <property type="evidence" value="ECO:0007669"/>
    <property type="project" value="UniProtKB-KW"/>
</dbReference>
<keyword evidence="7 10" id="KW-0456">Lyase</keyword>
<feature type="active site" evidence="10 11">
    <location>
        <position position="186"/>
    </location>
</feature>
<evidence type="ECO:0000259" key="12">
    <source>
        <dbReference type="Pfam" id="PF00117"/>
    </source>
</evidence>
<evidence type="ECO:0000256" key="9">
    <source>
        <dbReference type="ARBA" id="ARBA00049534"/>
    </source>
</evidence>
<dbReference type="PATRIC" id="fig|1618341.3.peg.537"/>
<dbReference type="GO" id="GO:0004359">
    <property type="term" value="F:glutaminase activity"/>
    <property type="evidence" value="ECO:0007669"/>
    <property type="project" value="UniProtKB-EC"/>
</dbReference>
<protein>
    <recommendedName>
        <fullName evidence="10">Imidazole glycerol phosphate synthase subunit HisH</fullName>
        <ecNumber evidence="10">4.3.2.10</ecNumber>
    </recommendedName>
    <alternativeName>
        <fullName evidence="10">IGP synthase glutaminase subunit</fullName>
        <ecNumber evidence="10">3.5.1.2</ecNumber>
    </alternativeName>
    <alternativeName>
        <fullName evidence="10">IGP synthase subunit HisH</fullName>
    </alternativeName>
    <alternativeName>
        <fullName evidence="10">ImGP synthase subunit HisH</fullName>
        <shortName evidence="10">IGPS subunit HisH</shortName>
    </alternativeName>
</protein>
<comment type="function">
    <text evidence="10">IGPS catalyzes the conversion of PRFAR and glutamine to IGP, AICAR and glutamate. The HisH subunit catalyzes the hydrolysis of glutamine to glutamate and ammonia as part of the synthesis of IGP and AICAR. The resulting ammonia molecule is channeled to the active site of HisF.</text>
</comment>
<dbReference type="PROSITE" id="PS51273">
    <property type="entry name" value="GATASE_TYPE_1"/>
    <property type="match status" value="1"/>
</dbReference>
<dbReference type="PANTHER" id="PTHR42701">
    <property type="entry name" value="IMIDAZOLE GLYCEROL PHOSPHATE SYNTHASE SUBUNIT HISH"/>
    <property type="match status" value="1"/>
</dbReference>
<comment type="catalytic activity">
    <reaction evidence="8 10">
        <text>5-[(5-phospho-1-deoxy-D-ribulos-1-ylimino)methylamino]-1-(5-phospho-beta-D-ribosyl)imidazole-4-carboxamide + L-glutamine = D-erythro-1-(imidazol-4-yl)glycerol 3-phosphate + 5-amino-1-(5-phospho-beta-D-ribosyl)imidazole-4-carboxamide + L-glutamate + H(+)</text>
        <dbReference type="Rhea" id="RHEA:24793"/>
        <dbReference type="ChEBI" id="CHEBI:15378"/>
        <dbReference type="ChEBI" id="CHEBI:29985"/>
        <dbReference type="ChEBI" id="CHEBI:58278"/>
        <dbReference type="ChEBI" id="CHEBI:58359"/>
        <dbReference type="ChEBI" id="CHEBI:58475"/>
        <dbReference type="ChEBI" id="CHEBI:58525"/>
        <dbReference type="EC" id="4.3.2.10"/>
    </reaction>
</comment>